<dbReference type="InterPro" id="IPR035965">
    <property type="entry name" value="PAS-like_dom_sf"/>
</dbReference>
<accession>A0A0F0CWN5</accession>
<protein>
    <recommendedName>
        <fullName evidence="2">histidine kinase</fullName>
        <ecNumber evidence="2">2.7.13.3</ecNumber>
    </recommendedName>
</protein>
<dbReference type="InterPro" id="IPR000700">
    <property type="entry name" value="PAS-assoc_C"/>
</dbReference>
<evidence type="ECO:0000259" key="7">
    <source>
        <dbReference type="PROSITE" id="PS50110"/>
    </source>
</evidence>
<organism evidence="9 10">
    <name type="scientific">Candidatus Omnitrophus magneticus</name>
    <dbReference type="NCBI Taxonomy" id="1609969"/>
    <lineage>
        <taxon>Bacteria</taxon>
        <taxon>Pseudomonadati</taxon>
        <taxon>Candidatus Omnitrophota</taxon>
        <taxon>Candidatus Omnitrophus</taxon>
    </lineage>
</organism>
<dbReference type="SUPFAM" id="SSF52172">
    <property type="entry name" value="CheY-like"/>
    <property type="match status" value="1"/>
</dbReference>
<dbReference type="InterPro" id="IPR036890">
    <property type="entry name" value="HATPase_C_sf"/>
</dbReference>
<dbReference type="PANTHER" id="PTHR43065">
    <property type="entry name" value="SENSOR HISTIDINE KINASE"/>
    <property type="match status" value="1"/>
</dbReference>
<keyword evidence="5" id="KW-0472">Membrane</keyword>
<keyword evidence="5" id="KW-0812">Transmembrane</keyword>
<dbReference type="PROSITE" id="PS50113">
    <property type="entry name" value="PAC"/>
    <property type="match status" value="1"/>
</dbReference>
<comment type="caution">
    <text evidence="9">The sequence shown here is derived from an EMBL/GenBank/DDBJ whole genome shotgun (WGS) entry which is preliminary data.</text>
</comment>
<feature type="transmembrane region" description="Helical" evidence="5">
    <location>
        <begin position="20"/>
        <end position="42"/>
    </location>
</feature>
<keyword evidence="9" id="KW-0418">Kinase</keyword>
<dbReference type="InterPro" id="IPR003661">
    <property type="entry name" value="HisK_dim/P_dom"/>
</dbReference>
<evidence type="ECO:0000313" key="10">
    <source>
        <dbReference type="Proteomes" id="UP000033428"/>
    </source>
</evidence>
<dbReference type="InterPro" id="IPR000014">
    <property type="entry name" value="PAS"/>
</dbReference>
<dbReference type="Pfam" id="PF00072">
    <property type="entry name" value="Response_reg"/>
    <property type="match status" value="1"/>
</dbReference>
<dbReference type="PROSITE" id="PS50109">
    <property type="entry name" value="HIS_KIN"/>
    <property type="match status" value="1"/>
</dbReference>
<dbReference type="InterPro" id="IPR005467">
    <property type="entry name" value="His_kinase_dom"/>
</dbReference>
<dbReference type="PANTHER" id="PTHR43065:SF42">
    <property type="entry name" value="TWO-COMPONENT SENSOR PPRA"/>
    <property type="match status" value="1"/>
</dbReference>
<dbReference type="InterPro" id="IPR004358">
    <property type="entry name" value="Sig_transdc_His_kin-like_C"/>
</dbReference>
<evidence type="ECO:0000256" key="1">
    <source>
        <dbReference type="ARBA" id="ARBA00000085"/>
    </source>
</evidence>
<dbReference type="SUPFAM" id="SSF55874">
    <property type="entry name" value="ATPase domain of HSP90 chaperone/DNA topoisomerase II/histidine kinase"/>
    <property type="match status" value="1"/>
</dbReference>
<feature type="domain" description="Response regulatory" evidence="7">
    <location>
        <begin position="541"/>
        <end position="657"/>
    </location>
</feature>
<dbReference type="SMART" id="SM00448">
    <property type="entry name" value="REC"/>
    <property type="match status" value="1"/>
</dbReference>
<keyword evidence="5" id="KW-1133">Transmembrane helix</keyword>
<evidence type="ECO:0000256" key="4">
    <source>
        <dbReference type="PROSITE-ProRule" id="PRU00169"/>
    </source>
</evidence>
<dbReference type="CDD" id="cd00130">
    <property type="entry name" value="PAS"/>
    <property type="match status" value="1"/>
</dbReference>
<evidence type="ECO:0000259" key="8">
    <source>
        <dbReference type="PROSITE" id="PS50113"/>
    </source>
</evidence>
<sequence>MENIMDKENFLEKDYGAKKIFIPAAIAIFAFFAVSIVAFYTHFKYENKQYIDTIENFQFFDIYLLGLNFMICFISGVFFFIHLNKREKVLFKTNQALEFEIQQRKKNQNILQENNEKFEELVSERSKQLIESNKSLEREILDRKMAEEAFKRAYTELHQVFNHASYGMCIIDKDFKISKVNDTFLHLFRVSRTRCIGQKYCDILKHTDCGETSCRLKDIFNGQPYIEYEIERSFDDGTKIFCVVSVVPYRDINGDISGVVESFKDVTAHKKSEESRKKLEEQLLQSQKMESIGTLAGGIAHDFNNILSIMFGYIDFLSKEVKNNQTAAGYLKQITEAAEHAKDIVKQILIFSRRTKHEVSPIDIYSIVRDALKLIFSGMPPNIEIKQSLDPSAGIISADANEIRQVLINLCTNAFYAMKEKGGILSINLESVEIDEAFSRVHSRLAQGHYIRLTVSDTGIGIEPATLKRVFEPFFTTKGVGEGTGLGLSVVQGIVLSLGGEITVYSEPGKGTTFHVYLPRIFDKIKDTTDTNENPIRGNERIMIVDDEEKIAHMMKQMLENLGYSVYTHTKGEDALEAFRNSPGEFDVIITDQSMPQMTGVKVAKEITSIRSDIPIILLTGYSDVVSSDNYKKFGINDYLMKPVTARELTRAIKKVVTDINAQDKKD</sequence>
<dbReference type="Pfam" id="PF08448">
    <property type="entry name" value="PAS_4"/>
    <property type="match status" value="1"/>
</dbReference>
<feature type="modified residue" description="4-aspartylphosphate" evidence="4">
    <location>
        <position position="592"/>
    </location>
</feature>
<feature type="transmembrane region" description="Helical" evidence="5">
    <location>
        <begin position="62"/>
        <end position="83"/>
    </location>
</feature>
<evidence type="ECO:0000256" key="2">
    <source>
        <dbReference type="ARBA" id="ARBA00012438"/>
    </source>
</evidence>
<dbReference type="CDD" id="cd00156">
    <property type="entry name" value="REC"/>
    <property type="match status" value="1"/>
</dbReference>
<dbReference type="Gene3D" id="3.30.450.20">
    <property type="entry name" value="PAS domain"/>
    <property type="match status" value="1"/>
</dbReference>
<dbReference type="PROSITE" id="PS50110">
    <property type="entry name" value="RESPONSE_REGULATORY"/>
    <property type="match status" value="1"/>
</dbReference>
<evidence type="ECO:0000259" key="6">
    <source>
        <dbReference type="PROSITE" id="PS50109"/>
    </source>
</evidence>
<dbReference type="AlphaFoldDB" id="A0A0F0CWN5"/>
<dbReference type="SMART" id="SM00387">
    <property type="entry name" value="HATPase_c"/>
    <property type="match status" value="1"/>
</dbReference>
<comment type="catalytic activity">
    <reaction evidence="1">
        <text>ATP + protein L-histidine = ADP + protein N-phospho-L-histidine.</text>
        <dbReference type="EC" id="2.7.13.3"/>
    </reaction>
</comment>
<dbReference type="SUPFAM" id="SSF55785">
    <property type="entry name" value="PYP-like sensor domain (PAS domain)"/>
    <property type="match status" value="1"/>
</dbReference>
<gene>
    <name evidence="9" type="ORF">OMAG_000175</name>
</gene>
<keyword evidence="9" id="KW-0808">Transferase</keyword>
<keyword evidence="3 4" id="KW-0597">Phosphoprotein</keyword>
<evidence type="ECO:0000256" key="5">
    <source>
        <dbReference type="SAM" id="Phobius"/>
    </source>
</evidence>
<name>A0A0F0CWN5_9BACT</name>
<dbReference type="Gene3D" id="3.40.50.2300">
    <property type="match status" value="1"/>
</dbReference>
<proteinExistence type="predicted"/>
<dbReference type="InterPro" id="IPR003594">
    <property type="entry name" value="HATPase_dom"/>
</dbReference>
<dbReference type="Gene3D" id="1.10.287.130">
    <property type="match status" value="1"/>
</dbReference>
<dbReference type="SMART" id="SM00091">
    <property type="entry name" value="PAS"/>
    <property type="match status" value="1"/>
</dbReference>
<feature type="domain" description="Histidine kinase" evidence="6">
    <location>
        <begin position="298"/>
        <end position="522"/>
    </location>
</feature>
<reference evidence="9 10" key="1">
    <citation type="submission" date="2015-02" db="EMBL/GenBank/DDBJ databases">
        <title>Single-cell genomics of uncultivated deep-branching MTB reveals a conserved set of magnetosome genes.</title>
        <authorList>
            <person name="Kolinko S."/>
            <person name="Richter M."/>
            <person name="Glockner F.O."/>
            <person name="Brachmann A."/>
            <person name="Schuler D."/>
        </authorList>
    </citation>
    <scope>NUCLEOTIDE SEQUENCE [LARGE SCALE GENOMIC DNA]</scope>
    <source>
        <strain evidence="9">SKK-01</strain>
    </source>
</reference>
<keyword evidence="10" id="KW-1185">Reference proteome</keyword>
<dbReference type="Pfam" id="PF02518">
    <property type="entry name" value="HATPase_c"/>
    <property type="match status" value="1"/>
</dbReference>
<dbReference type="EC" id="2.7.13.3" evidence="2"/>
<dbReference type="PRINTS" id="PR00344">
    <property type="entry name" value="BCTRLSENSOR"/>
</dbReference>
<dbReference type="SUPFAM" id="SSF47384">
    <property type="entry name" value="Homodimeric domain of signal transducing histidine kinase"/>
    <property type="match status" value="1"/>
</dbReference>
<dbReference type="NCBIfam" id="TIGR00229">
    <property type="entry name" value="sensory_box"/>
    <property type="match status" value="1"/>
</dbReference>
<dbReference type="InterPro" id="IPR013656">
    <property type="entry name" value="PAS_4"/>
</dbReference>
<dbReference type="EMBL" id="JYNY01000032">
    <property type="protein sequence ID" value="KJJ85991.1"/>
    <property type="molecule type" value="Genomic_DNA"/>
</dbReference>
<evidence type="ECO:0000313" key="9">
    <source>
        <dbReference type="EMBL" id="KJJ85991.1"/>
    </source>
</evidence>
<dbReference type="SMART" id="SM00388">
    <property type="entry name" value="HisKA"/>
    <property type="match status" value="1"/>
</dbReference>
<dbReference type="GO" id="GO:0000155">
    <property type="term" value="F:phosphorelay sensor kinase activity"/>
    <property type="evidence" value="ECO:0007669"/>
    <property type="project" value="InterPro"/>
</dbReference>
<dbReference type="Proteomes" id="UP000033428">
    <property type="component" value="Unassembled WGS sequence"/>
</dbReference>
<dbReference type="Pfam" id="PF00512">
    <property type="entry name" value="HisKA"/>
    <property type="match status" value="1"/>
</dbReference>
<dbReference type="InterPro" id="IPR001789">
    <property type="entry name" value="Sig_transdc_resp-reg_receiver"/>
</dbReference>
<dbReference type="Gene3D" id="3.30.565.10">
    <property type="entry name" value="Histidine kinase-like ATPase, C-terminal domain"/>
    <property type="match status" value="1"/>
</dbReference>
<dbReference type="InterPro" id="IPR036097">
    <property type="entry name" value="HisK_dim/P_sf"/>
</dbReference>
<feature type="domain" description="PAC" evidence="8">
    <location>
        <begin position="224"/>
        <end position="278"/>
    </location>
</feature>
<dbReference type="InterPro" id="IPR011006">
    <property type="entry name" value="CheY-like_superfamily"/>
</dbReference>
<evidence type="ECO:0000256" key="3">
    <source>
        <dbReference type="ARBA" id="ARBA00022553"/>
    </source>
</evidence>